<dbReference type="Pfam" id="PF02545">
    <property type="entry name" value="Maf"/>
    <property type="match status" value="1"/>
</dbReference>
<comment type="similarity">
    <text evidence="3">Belongs to the Maf family. YhdE subfamily.</text>
</comment>
<name>A0A0P6YFC5_9CHLR</name>
<dbReference type="Gene3D" id="3.90.950.10">
    <property type="match status" value="1"/>
</dbReference>
<keyword evidence="2 3" id="KW-0378">Hydrolase</keyword>
<evidence type="ECO:0000256" key="1">
    <source>
        <dbReference type="ARBA" id="ARBA00001968"/>
    </source>
</evidence>
<comment type="subcellular location">
    <subcellularLocation>
        <location evidence="3">Cytoplasm</location>
    </subcellularLocation>
</comment>
<evidence type="ECO:0000256" key="2">
    <source>
        <dbReference type="ARBA" id="ARBA00022801"/>
    </source>
</evidence>
<reference evidence="4 5" key="1">
    <citation type="submission" date="2015-07" db="EMBL/GenBank/DDBJ databases">
        <title>Genome sequence of Levilinea saccharolytica DSM 16555.</title>
        <authorList>
            <person name="Hemp J."/>
            <person name="Ward L.M."/>
            <person name="Pace L.A."/>
            <person name="Fischer W.W."/>
        </authorList>
    </citation>
    <scope>NUCLEOTIDE SEQUENCE [LARGE SCALE GENOMIC DNA]</scope>
    <source>
        <strain evidence="4 5">KIBI-1</strain>
    </source>
</reference>
<dbReference type="GO" id="GO:0036218">
    <property type="term" value="F:dTTP diphosphatase activity"/>
    <property type="evidence" value="ECO:0007669"/>
    <property type="project" value="RHEA"/>
</dbReference>
<dbReference type="NCBIfam" id="TIGR00172">
    <property type="entry name" value="maf"/>
    <property type="match status" value="1"/>
</dbReference>
<evidence type="ECO:0000313" key="4">
    <source>
        <dbReference type="EMBL" id="KPL80880.1"/>
    </source>
</evidence>
<dbReference type="GO" id="GO:0005737">
    <property type="term" value="C:cytoplasm"/>
    <property type="evidence" value="ECO:0007669"/>
    <property type="project" value="UniProtKB-SubCell"/>
</dbReference>
<dbReference type="STRING" id="229921.ADN01_10290"/>
<accession>A0A0P6YFC5</accession>
<dbReference type="GO" id="GO:0036221">
    <property type="term" value="F:UTP diphosphatase activity"/>
    <property type="evidence" value="ECO:0007669"/>
    <property type="project" value="RHEA"/>
</dbReference>
<comment type="catalytic activity">
    <reaction evidence="3">
        <text>dTTP + H2O = dTMP + diphosphate + H(+)</text>
        <dbReference type="Rhea" id="RHEA:28534"/>
        <dbReference type="ChEBI" id="CHEBI:15377"/>
        <dbReference type="ChEBI" id="CHEBI:15378"/>
        <dbReference type="ChEBI" id="CHEBI:33019"/>
        <dbReference type="ChEBI" id="CHEBI:37568"/>
        <dbReference type="ChEBI" id="CHEBI:63528"/>
        <dbReference type="EC" id="3.6.1.9"/>
    </reaction>
</comment>
<feature type="active site" description="Proton acceptor" evidence="3">
    <location>
        <position position="73"/>
    </location>
</feature>
<dbReference type="HAMAP" id="MF_00528">
    <property type="entry name" value="Maf"/>
    <property type="match status" value="1"/>
</dbReference>
<dbReference type="EMBL" id="LGCM01000038">
    <property type="protein sequence ID" value="KPL80880.1"/>
    <property type="molecule type" value="Genomic_DNA"/>
</dbReference>
<feature type="site" description="Important for substrate specificity" evidence="3">
    <location>
        <position position="74"/>
    </location>
</feature>
<dbReference type="GO" id="GO:0009117">
    <property type="term" value="P:nucleotide metabolic process"/>
    <property type="evidence" value="ECO:0007669"/>
    <property type="project" value="UniProtKB-KW"/>
</dbReference>
<dbReference type="OrthoDB" id="9807767at2"/>
<dbReference type="EC" id="3.6.1.9" evidence="3"/>
<keyword evidence="3" id="KW-0546">Nucleotide metabolism</keyword>
<proteinExistence type="inferred from homology"/>
<evidence type="ECO:0000256" key="3">
    <source>
        <dbReference type="HAMAP-Rule" id="MF_00528"/>
    </source>
</evidence>
<comment type="caution">
    <text evidence="4">The sequence shown here is derived from an EMBL/GenBank/DDBJ whole genome shotgun (WGS) entry which is preliminary data.</text>
</comment>
<dbReference type="CDD" id="cd00555">
    <property type="entry name" value="Maf"/>
    <property type="match status" value="1"/>
</dbReference>
<keyword evidence="3" id="KW-0963">Cytoplasm</keyword>
<sequence>MNSVFSLTLASNSPRRRQMLAWTGWEFQTAPADIDESPRPGETPAEYVRRLAREKALASAQTQPAHVLILASDTTVADGSQLLGKPADAEDARRMLRQLRGRTHQVYTALAVRPPHSGELLEDLCCTDVPMREYTEAEIEAYLATGDPFDKAGAYAIQHPGFRPVETLQGCYASVMGLPLCHLVRTLRRLNLEPLAAIPPVCMSNLGYTCPVWQSVLAGKM</sequence>
<dbReference type="PIRSF" id="PIRSF006305">
    <property type="entry name" value="Maf"/>
    <property type="match status" value="1"/>
</dbReference>
<comment type="catalytic activity">
    <reaction evidence="3">
        <text>UTP + H2O = UMP + diphosphate + H(+)</text>
        <dbReference type="Rhea" id="RHEA:29395"/>
        <dbReference type="ChEBI" id="CHEBI:15377"/>
        <dbReference type="ChEBI" id="CHEBI:15378"/>
        <dbReference type="ChEBI" id="CHEBI:33019"/>
        <dbReference type="ChEBI" id="CHEBI:46398"/>
        <dbReference type="ChEBI" id="CHEBI:57865"/>
        <dbReference type="EC" id="3.6.1.9"/>
    </reaction>
</comment>
<dbReference type="InterPro" id="IPR003697">
    <property type="entry name" value="Maf-like"/>
</dbReference>
<dbReference type="PATRIC" id="fig|229921.5.peg.460"/>
<dbReference type="RefSeq" id="WP_075071119.1">
    <property type="nucleotide sequence ID" value="NZ_BBXZ01000173.1"/>
</dbReference>
<dbReference type="SUPFAM" id="SSF52972">
    <property type="entry name" value="ITPase-like"/>
    <property type="match status" value="1"/>
</dbReference>
<keyword evidence="5" id="KW-1185">Reference proteome</keyword>
<dbReference type="PANTHER" id="PTHR43213:SF5">
    <property type="entry name" value="BIFUNCTIONAL DTTP_UTP PYROPHOSPHATASE_METHYLTRANSFERASE PROTEIN-RELATED"/>
    <property type="match status" value="1"/>
</dbReference>
<comment type="caution">
    <text evidence="3">Lacks conserved residue(s) required for the propagation of feature annotation.</text>
</comment>
<dbReference type="AlphaFoldDB" id="A0A0P6YFC5"/>
<dbReference type="Proteomes" id="UP000050501">
    <property type="component" value="Unassembled WGS sequence"/>
</dbReference>
<dbReference type="PANTHER" id="PTHR43213">
    <property type="entry name" value="BIFUNCTIONAL DTTP/UTP PYROPHOSPHATASE/METHYLTRANSFERASE PROTEIN-RELATED"/>
    <property type="match status" value="1"/>
</dbReference>
<gene>
    <name evidence="4" type="ORF">ADN01_10290</name>
</gene>
<evidence type="ECO:0000313" key="5">
    <source>
        <dbReference type="Proteomes" id="UP000050501"/>
    </source>
</evidence>
<feature type="site" description="Important for substrate specificity" evidence="3">
    <location>
        <position position="15"/>
    </location>
</feature>
<comment type="function">
    <text evidence="3">Nucleoside triphosphate pyrophosphatase that hydrolyzes dTTP and UTP. May have a dual role in cell division arrest and in preventing the incorporation of modified nucleotides into cellular nucleic acids.</text>
</comment>
<feature type="site" description="Important for substrate specificity" evidence="3">
    <location>
        <position position="158"/>
    </location>
</feature>
<protein>
    <recommendedName>
        <fullName evidence="3">dTTP/UTP pyrophosphatase</fullName>
        <shortName evidence="3">dTTPase/UTPase</shortName>
        <ecNumber evidence="3">3.6.1.9</ecNumber>
    </recommendedName>
    <alternativeName>
        <fullName evidence="3">Nucleoside triphosphate pyrophosphatase</fullName>
    </alternativeName>
    <alternativeName>
        <fullName evidence="3">Nucleotide pyrophosphatase</fullName>
        <shortName evidence="3">Nucleotide PPase</shortName>
    </alternativeName>
</protein>
<comment type="cofactor">
    <cofactor evidence="1 3">
        <name>a divalent metal cation</name>
        <dbReference type="ChEBI" id="CHEBI:60240"/>
    </cofactor>
</comment>
<dbReference type="InterPro" id="IPR029001">
    <property type="entry name" value="ITPase-like_fam"/>
</dbReference>
<organism evidence="4 5">
    <name type="scientific">Levilinea saccharolytica</name>
    <dbReference type="NCBI Taxonomy" id="229921"/>
    <lineage>
        <taxon>Bacteria</taxon>
        <taxon>Bacillati</taxon>
        <taxon>Chloroflexota</taxon>
        <taxon>Anaerolineae</taxon>
        <taxon>Anaerolineales</taxon>
        <taxon>Anaerolineaceae</taxon>
        <taxon>Levilinea</taxon>
    </lineage>
</organism>